<dbReference type="RefSeq" id="WP_080914602.1">
    <property type="nucleotide sequence ID" value="NZ_CP020472.1"/>
</dbReference>
<dbReference type="Proteomes" id="UP000191820">
    <property type="component" value="Chromosome"/>
</dbReference>
<evidence type="ECO:0000313" key="1">
    <source>
        <dbReference type="EMBL" id="ARD20538.1"/>
    </source>
</evidence>
<evidence type="ECO:0000313" key="2">
    <source>
        <dbReference type="Proteomes" id="UP000191820"/>
    </source>
</evidence>
<organism evidence="1 2">
    <name type="scientific">Shewanella japonica</name>
    <dbReference type="NCBI Taxonomy" id="93973"/>
    <lineage>
        <taxon>Bacteria</taxon>
        <taxon>Pseudomonadati</taxon>
        <taxon>Pseudomonadota</taxon>
        <taxon>Gammaproteobacteria</taxon>
        <taxon>Alteromonadales</taxon>
        <taxon>Shewanellaceae</taxon>
        <taxon>Shewanella</taxon>
    </lineage>
</organism>
<evidence type="ECO:0008006" key="3">
    <source>
        <dbReference type="Google" id="ProtNLM"/>
    </source>
</evidence>
<dbReference type="EMBL" id="CP020472">
    <property type="protein sequence ID" value="ARD20538.1"/>
    <property type="molecule type" value="Genomic_DNA"/>
</dbReference>
<accession>A0ABM6JFZ9</accession>
<sequence length="184" mass="20304">MNSPAKPKSNKTLYLLLLVFILPVAMAKLVLSMDLYNGAATNKGQLISPSISYQSLSMDNPQPQSWQLLYLLPKQCLEQCQQRLYVLHQSHVALGKHQDRVSPIVLLQDGSDTQILASLNVPFATAQASPQLTSMMEKQQLIIVDPLGSLVMQYPGIAGEEENIAQGKSMISDLRKMLKLSRVG</sequence>
<keyword evidence="2" id="KW-1185">Reference proteome</keyword>
<reference evidence="1 2" key="1">
    <citation type="submission" date="2017-03" db="EMBL/GenBank/DDBJ databases">
        <title>Genome sequencing of Shewanella japonica KCTC 22435.</title>
        <authorList>
            <person name="Kim K.M."/>
        </authorList>
    </citation>
    <scope>NUCLEOTIDE SEQUENCE [LARGE SCALE GENOMIC DNA]</scope>
    <source>
        <strain evidence="1 2">KCTC 22435</strain>
    </source>
</reference>
<protein>
    <recommendedName>
        <fullName evidence="3">Cytochrome oxidase biogenesis cluster protein</fullName>
    </recommendedName>
</protein>
<gene>
    <name evidence="1" type="ORF">SJ2017_0189</name>
</gene>
<name>A0ABM6JFZ9_9GAMM</name>
<proteinExistence type="predicted"/>